<dbReference type="EMBL" id="JH930468">
    <property type="protein sequence ID" value="EKM60612.1"/>
    <property type="molecule type" value="Genomic_DNA"/>
</dbReference>
<dbReference type="OrthoDB" id="2213137at2759"/>
<reference evidence="2 3" key="1">
    <citation type="journal article" date="2012" name="BMC Genomics">
        <title>Comparative genomics of the white-rot fungi, Phanerochaete carnosa and P. chrysosporium, to elucidate the genetic basis of the distinct wood types they colonize.</title>
        <authorList>
            <person name="Suzuki H."/>
            <person name="MacDonald J."/>
            <person name="Syed K."/>
            <person name="Salamov A."/>
            <person name="Hori C."/>
            <person name="Aerts A."/>
            <person name="Henrissat B."/>
            <person name="Wiebenga A."/>
            <person name="vanKuyk P.A."/>
            <person name="Barry K."/>
            <person name="Lindquist E."/>
            <person name="LaButti K."/>
            <person name="Lapidus A."/>
            <person name="Lucas S."/>
            <person name="Coutinho P."/>
            <person name="Gong Y."/>
            <person name="Samejima M."/>
            <person name="Mahadevan R."/>
            <person name="Abou-Zaid M."/>
            <person name="de Vries R.P."/>
            <person name="Igarashi K."/>
            <person name="Yadav J.S."/>
            <person name="Grigoriev I.V."/>
            <person name="Master E.R."/>
        </authorList>
    </citation>
    <scope>NUCLEOTIDE SEQUENCE [LARGE SCALE GENOMIC DNA]</scope>
    <source>
        <strain evidence="2 3">HHB-10118-sp</strain>
    </source>
</reference>
<dbReference type="Proteomes" id="UP000008370">
    <property type="component" value="Unassembled WGS sequence"/>
</dbReference>
<gene>
    <name evidence="2" type="ORF">PHACADRAFT_167942</name>
</gene>
<dbReference type="KEGG" id="pco:PHACADRAFT_167942"/>
<dbReference type="HOGENOM" id="CLU_1283660_0_0_1"/>
<sequence>MHKARRAQLVDVYIVNLGIFLVSFCERRFSTESASCSTTLLALTPVHLDLALISRVSVGRTLEILGVWKFVVGAAGLVFSAFLQAGRNVTPTYFLKTYPASALSHSSSKASLPLAINSAVNSAAHMVVGNLADKVGRQDTLTISPRFVVFALSHDVLAGGHNALLLMMTAEVPGPPTKYSQGALYDRAKHLAARLCVACVRWSDARWRGYWQWKA</sequence>
<name>K5XC95_PHACS</name>
<organism evidence="2 3">
    <name type="scientific">Phanerochaete carnosa (strain HHB-10118-sp)</name>
    <name type="common">White-rot fungus</name>
    <name type="synonym">Peniophora carnosa</name>
    <dbReference type="NCBI Taxonomy" id="650164"/>
    <lineage>
        <taxon>Eukaryota</taxon>
        <taxon>Fungi</taxon>
        <taxon>Dikarya</taxon>
        <taxon>Basidiomycota</taxon>
        <taxon>Agaricomycotina</taxon>
        <taxon>Agaricomycetes</taxon>
        <taxon>Polyporales</taxon>
        <taxon>Phanerochaetaceae</taxon>
        <taxon>Phanerochaete</taxon>
    </lineage>
</organism>
<dbReference type="AlphaFoldDB" id="K5XC95"/>
<evidence type="ECO:0000256" key="1">
    <source>
        <dbReference type="SAM" id="Phobius"/>
    </source>
</evidence>
<proteinExistence type="predicted"/>
<dbReference type="GeneID" id="18909412"/>
<protein>
    <submittedName>
        <fullName evidence="2">Uncharacterized protein</fullName>
    </submittedName>
</protein>
<accession>K5XC95</accession>
<dbReference type="InParanoid" id="K5XC95"/>
<keyword evidence="1" id="KW-0472">Membrane</keyword>
<dbReference type="InterPro" id="IPR036259">
    <property type="entry name" value="MFS_trans_sf"/>
</dbReference>
<dbReference type="SUPFAM" id="SSF103473">
    <property type="entry name" value="MFS general substrate transporter"/>
    <property type="match status" value="1"/>
</dbReference>
<dbReference type="RefSeq" id="XP_007390063.1">
    <property type="nucleotide sequence ID" value="XM_007390001.1"/>
</dbReference>
<evidence type="ECO:0000313" key="2">
    <source>
        <dbReference type="EMBL" id="EKM60612.1"/>
    </source>
</evidence>
<keyword evidence="3" id="KW-1185">Reference proteome</keyword>
<keyword evidence="1" id="KW-0812">Transmembrane</keyword>
<evidence type="ECO:0000313" key="3">
    <source>
        <dbReference type="Proteomes" id="UP000008370"/>
    </source>
</evidence>
<feature type="transmembrane region" description="Helical" evidence="1">
    <location>
        <begin position="64"/>
        <end position="83"/>
    </location>
</feature>
<keyword evidence="1" id="KW-1133">Transmembrane helix</keyword>